<proteinExistence type="predicted"/>
<evidence type="ECO:0000313" key="1">
    <source>
        <dbReference type="EMBL" id="KAE8379618.1"/>
    </source>
</evidence>
<keyword evidence="2" id="KW-1185">Reference proteome</keyword>
<dbReference type="AlphaFoldDB" id="A0A5N7BCX1"/>
<accession>A0A5N7BCX1</accession>
<dbReference type="EMBL" id="ML736192">
    <property type="protein sequence ID" value="KAE8379618.1"/>
    <property type="molecule type" value="Genomic_DNA"/>
</dbReference>
<name>A0A5N7BCX1_9EURO</name>
<evidence type="ECO:0000313" key="2">
    <source>
        <dbReference type="Proteomes" id="UP000326198"/>
    </source>
</evidence>
<reference evidence="1 2" key="1">
    <citation type="submission" date="2019-04" db="EMBL/GenBank/DDBJ databases">
        <title>Friends and foes A comparative genomics studyof 23 Aspergillus species from section Flavi.</title>
        <authorList>
            <consortium name="DOE Joint Genome Institute"/>
            <person name="Kjaerbolling I."/>
            <person name="Vesth T."/>
            <person name="Frisvad J.C."/>
            <person name="Nybo J.L."/>
            <person name="Theobald S."/>
            <person name="Kildgaard S."/>
            <person name="Isbrandt T."/>
            <person name="Kuo A."/>
            <person name="Sato A."/>
            <person name="Lyhne E.K."/>
            <person name="Kogle M.E."/>
            <person name="Wiebenga A."/>
            <person name="Kun R.S."/>
            <person name="Lubbers R.J."/>
            <person name="Makela M.R."/>
            <person name="Barry K."/>
            <person name="Chovatia M."/>
            <person name="Clum A."/>
            <person name="Daum C."/>
            <person name="Haridas S."/>
            <person name="He G."/>
            <person name="LaButti K."/>
            <person name="Lipzen A."/>
            <person name="Mondo S."/>
            <person name="Riley R."/>
            <person name="Salamov A."/>
            <person name="Simmons B.A."/>
            <person name="Magnuson J.K."/>
            <person name="Henrissat B."/>
            <person name="Mortensen U.H."/>
            <person name="Larsen T.O."/>
            <person name="Devries R.P."/>
            <person name="Grigoriev I.V."/>
            <person name="Machida M."/>
            <person name="Baker S.E."/>
            <person name="Andersen M.R."/>
        </authorList>
    </citation>
    <scope>NUCLEOTIDE SEQUENCE [LARGE SCALE GENOMIC DNA]</scope>
    <source>
        <strain evidence="1 2">IBT 29228</strain>
    </source>
</reference>
<dbReference type="Proteomes" id="UP000326198">
    <property type="component" value="Unassembled WGS sequence"/>
</dbReference>
<gene>
    <name evidence="1" type="ORF">BDV26DRAFT_280219</name>
</gene>
<organism evidence="1 2">
    <name type="scientific">Aspergillus bertholletiae</name>
    <dbReference type="NCBI Taxonomy" id="1226010"/>
    <lineage>
        <taxon>Eukaryota</taxon>
        <taxon>Fungi</taxon>
        <taxon>Dikarya</taxon>
        <taxon>Ascomycota</taxon>
        <taxon>Pezizomycotina</taxon>
        <taxon>Eurotiomycetes</taxon>
        <taxon>Eurotiomycetidae</taxon>
        <taxon>Eurotiales</taxon>
        <taxon>Aspergillaceae</taxon>
        <taxon>Aspergillus</taxon>
        <taxon>Aspergillus subgen. Circumdati</taxon>
    </lineage>
</organism>
<protein>
    <submittedName>
        <fullName evidence="1">Uncharacterized protein</fullName>
    </submittedName>
</protein>
<sequence>MANIAQLPPELFFRDIQHLCRLSLLSRQWYAALVPRIYAEWTYNGARQSFMSLWNFLRTILSNTHLASLVHSLHIGNWVHYPPYSDEWEELDFLQNEISLLESNIIEDIRKRDRRPLMALLLTCLPNITRIYTHVPQPDPVLHAILRQILNCQSGDSPSAHLSKLSELSVFPEVNIRNPPDYNNRPLLFLSDLWPALKLRSLQTLSLYGLHVGNATYRLGAGPGISRLKYLTIDSFYYKLHYRDLKALLNLLEALTSFSLHVRDNGSCAATDEMISNVDLWKVLQKHKNCLEYLDIYRDTGNRRFSMRYGHFGILRSFTCLKKLFIQAEFLLGYTWDPSDDTCRLQDRLPCNIQSLTLYNTKGFFHTSCMGKHLQEALDKGFYVDSSISEVWSQNGISLSMEQGNYPEFLKKTYGMRLDGQRRSAMYNLLPNEYRGCHEVLLPFDDSMDAYEIDISDEYIDRRAGYLKLRTLDFRAHDGSKACMVFQNIKHSWLPPLFSFPIYFTHAQTSPGKIDYETLYHTLCDNYKNYDVRLDLYFVPGIGEEDCITHYREEGRILHIPTRVHDYSDTCSYRGLLFICTEPEWNGDQGTLWSVQFDPVPHAKDGTKSSDEEEKTPLRCVQRHPVNDSSRSYEGYGGESPIDRWISDIASKYKEELRGAWIKATRRGWESWS</sequence>
<dbReference type="OrthoDB" id="5402033at2759"/>